<organism evidence="1 2">
    <name type="scientific">Lacticaseibacillus pabuli</name>
    <dbReference type="NCBI Taxonomy" id="3025672"/>
    <lineage>
        <taxon>Bacteria</taxon>
        <taxon>Bacillati</taxon>
        <taxon>Bacillota</taxon>
        <taxon>Bacilli</taxon>
        <taxon>Lactobacillales</taxon>
        <taxon>Lactobacillaceae</taxon>
        <taxon>Lacticaseibacillus</taxon>
    </lineage>
</organism>
<proteinExistence type="predicted"/>
<evidence type="ECO:0000313" key="2">
    <source>
        <dbReference type="Proteomes" id="UP001220377"/>
    </source>
</evidence>
<name>A0ABY7WNN5_9LACO</name>
<reference evidence="1 2" key="1">
    <citation type="submission" date="2023-02" db="EMBL/GenBank/DDBJ databases">
        <title>Genome sequence of Lacticaseibacillus sp. KACC 23028.</title>
        <authorList>
            <person name="Kim S."/>
            <person name="Heo J."/>
            <person name="Kwon S.-W."/>
        </authorList>
    </citation>
    <scope>NUCLEOTIDE SEQUENCE [LARGE SCALE GENOMIC DNA]</scope>
    <source>
        <strain evidence="1 2">KACC 23028</strain>
    </source>
</reference>
<dbReference type="RefSeq" id="WP_274258814.1">
    <property type="nucleotide sequence ID" value="NZ_CP117884.1"/>
</dbReference>
<accession>A0ABY7WNN5</accession>
<gene>
    <name evidence="1" type="ORF">PQ472_07710</name>
</gene>
<dbReference type="Pfam" id="PF23857">
    <property type="entry name" value="Phage_TAC_19"/>
    <property type="match status" value="1"/>
</dbReference>
<sequence length="97" mass="10844">MEKPITLTLHLKDGDKTFTAKRVPLQTSIDAADMLEQLGDMTVFSWAKAISTKAKFVAGLFDDKEVTQKAILDGMYYSEQFELDEILSTIITGEPKN</sequence>
<dbReference type="NCBIfam" id="NF047360">
    <property type="entry name" value="tail_chap_PVL"/>
    <property type="match status" value="1"/>
</dbReference>
<protein>
    <recommendedName>
        <fullName evidence="3">Tail assembly chaperone E/41/14-like protein</fullName>
    </recommendedName>
</protein>
<dbReference type="EMBL" id="CP117884">
    <property type="protein sequence ID" value="WDF81810.1"/>
    <property type="molecule type" value="Genomic_DNA"/>
</dbReference>
<dbReference type="Proteomes" id="UP001220377">
    <property type="component" value="Chromosome"/>
</dbReference>
<keyword evidence="2" id="KW-1185">Reference proteome</keyword>
<evidence type="ECO:0000313" key="1">
    <source>
        <dbReference type="EMBL" id="WDF81810.1"/>
    </source>
</evidence>
<evidence type="ECO:0008006" key="3">
    <source>
        <dbReference type="Google" id="ProtNLM"/>
    </source>
</evidence>
<dbReference type="InterPro" id="IPR057006">
    <property type="entry name" value="Phage_TAC_19"/>
</dbReference>